<dbReference type="RefSeq" id="WP_125246409.1">
    <property type="nucleotide sequence ID" value="NZ_RSEB01000001.1"/>
</dbReference>
<dbReference type="GO" id="GO:0004674">
    <property type="term" value="F:protein serine/threonine kinase activity"/>
    <property type="evidence" value="ECO:0007669"/>
    <property type="project" value="UniProtKB-KW"/>
</dbReference>
<dbReference type="Proteomes" id="UP000277256">
    <property type="component" value="Unassembled WGS sequence"/>
</dbReference>
<evidence type="ECO:0000313" key="10">
    <source>
        <dbReference type="Proteomes" id="UP000277256"/>
    </source>
</evidence>
<evidence type="ECO:0000259" key="8">
    <source>
        <dbReference type="PROSITE" id="PS50011"/>
    </source>
</evidence>
<evidence type="ECO:0000256" key="5">
    <source>
        <dbReference type="ARBA" id="ARBA00022777"/>
    </source>
</evidence>
<keyword evidence="7" id="KW-0812">Transmembrane</keyword>
<dbReference type="EMBL" id="RSEB01000001">
    <property type="protein sequence ID" value="RRS01934.1"/>
    <property type="molecule type" value="Genomic_DNA"/>
</dbReference>
<accession>A0A426V4V8</accession>
<dbReference type="CDD" id="cd14014">
    <property type="entry name" value="STKc_PknB_like"/>
    <property type="match status" value="1"/>
</dbReference>
<protein>
    <recommendedName>
        <fullName evidence="1">non-specific serine/threonine protein kinase</fullName>
        <ecNumber evidence="1">2.7.11.1</ecNumber>
    </recommendedName>
</protein>
<name>A0A426V4V8_9ACTN</name>
<dbReference type="Gene3D" id="1.10.510.10">
    <property type="entry name" value="Transferase(Phosphotransferase) domain 1"/>
    <property type="match status" value="1"/>
</dbReference>
<evidence type="ECO:0000256" key="6">
    <source>
        <dbReference type="ARBA" id="ARBA00022840"/>
    </source>
</evidence>
<keyword evidence="4" id="KW-0547">Nucleotide-binding</keyword>
<reference evidence="9 10" key="1">
    <citation type="submission" date="2018-12" db="EMBL/GenBank/DDBJ databases">
        <title>Glycomyces sp. YIM 121974 draft genome.</title>
        <authorList>
            <person name="Li Q."/>
        </authorList>
    </citation>
    <scope>NUCLEOTIDE SEQUENCE [LARGE SCALE GENOMIC DNA]</scope>
    <source>
        <strain evidence="9 10">YIM 121974</strain>
    </source>
</reference>
<keyword evidence="6" id="KW-0067">ATP-binding</keyword>
<dbReference type="InterPro" id="IPR008271">
    <property type="entry name" value="Ser/Thr_kinase_AS"/>
</dbReference>
<evidence type="ECO:0000256" key="4">
    <source>
        <dbReference type="ARBA" id="ARBA00022741"/>
    </source>
</evidence>
<dbReference type="OrthoDB" id="9762169at2"/>
<feature type="domain" description="Protein kinase" evidence="8">
    <location>
        <begin position="23"/>
        <end position="286"/>
    </location>
</feature>
<dbReference type="PROSITE" id="PS00108">
    <property type="entry name" value="PROTEIN_KINASE_ST"/>
    <property type="match status" value="1"/>
</dbReference>
<sequence length="450" mass="48398">MDDTTDCDFLAADQLQTLLPGYRLEPEPLGSTAMSRVYAAADTGLHGRRVAVKIMAGYLAAVPGYRKRFLREIELMARLEHPHIMSVVAASREDERLLYFAMPRAEADLKARLRRGALEPAAAARVLAQVAAALDFAHDRGVVHRDVKPANILFGAGDHVYLSDFGVAKHDAGEDLTRAGDSIGTRRYTAPEVYSAAKSSSEGPLGRAGDVYSLGAVLYHCLTGKRPFDEADDMAVPELQRRGEVPRIAAVRADLPAAFDAIAAKAMNPVPAQRYRTCGELAAAFTAAVERAAAPEKTPQARGRGRAFAAAGLAAGLAIGGALSYLAFGDRGGVSGDGVAEGSVAPSFAPVTGDDQAERAPQVGECLTEAEHYVVVACDSAAAAKRVYRIVTDPEDPNPAQADHYDAAWQACGPEVVDFDYHWTDSAIREEREWNPETDRIYYFICYQEQ</sequence>
<dbReference type="AlphaFoldDB" id="A0A426V4V8"/>
<evidence type="ECO:0000256" key="1">
    <source>
        <dbReference type="ARBA" id="ARBA00012513"/>
    </source>
</evidence>
<dbReference type="SMART" id="SM00220">
    <property type="entry name" value="S_TKc"/>
    <property type="match status" value="1"/>
</dbReference>
<evidence type="ECO:0000256" key="7">
    <source>
        <dbReference type="SAM" id="Phobius"/>
    </source>
</evidence>
<evidence type="ECO:0000313" key="9">
    <source>
        <dbReference type="EMBL" id="RRS01934.1"/>
    </source>
</evidence>
<dbReference type="GO" id="GO:0005524">
    <property type="term" value="F:ATP binding"/>
    <property type="evidence" value="ECO:0007669"/>
    <property type="project" value="UniProtKB-KW"/>
</dbReference>
<dbReference type="InterPro" id="IPR000719">
    <property type="entry name" value="Prot_kinase_dom"/>
</dbReference>
<evidence type="ECO:0000256" key="2">
    <source>
        <dbReference type="ARBA" id="ARBA00022527"/>
    </source>
</evidence>
<keyword evidence="2 9" id="KW-0723">Serine/threonine-protein kinase</keyword>
<proteinExistence type="predicted"/>
<dbReference type="Gene3D" id="3.30.200.20">
    <property type="entry name" value="Phosphorylase Kinase, domain 1"/>
    <property type="match status" value="1"/>
</dbReference>
<dbReference type="SUPFAM" id="SSF56112">
    <property type="entry name" value="Protein kinase-like (PK-like)"/>
    <property type="match status" value="1"/>
</dbReference>
<dbReference type="EC" id="2.7.11.1" evidence="1"/>
<feature type="transmembrane region" description="Helical" evidence="7">
    <location>
        <begin position="307"/>
        <end position="328"/>
    </location>
</feature>
<keyword evidence="3" id="KW-0808">Transferase</keyword>
<dbReference type="PANTHER" id="PTHR43289:SF6">
    <property type="entry name" value="SERINE_THREONINE-PROTEIN KINASE NEKL-3"/>
    <property type="match status" value="1"/>
</dbReference>
<dbReference type="InterPro" id="IPR011009">
    <property type="entry name" value="Kinase-like_dom_sf"/>
</dbReference>
<evidence type="ECO:0000256" key="3">
    <source>
        <dbReference type="ARBA" id="ARBA00022679"/>
    </source>
</evidence>
<dbReference type="PROSITE" id="PS50011">
    <property type="entry name" value="PROTEIN_KINASE_DOM"/>
    <property type="match status" value="1"/>
</dbReference>
<comment type="caution">
    <text evidence="9">The sequence shown here is derived from an EMBL/GenBank/DDBJ whole genome shotgun (WGS) entry which is preliminary data.</text>
</comment>
<keyword evidence="7" id="KW-0472">Membrane</keyword>
<keyword evidence="5 9" id="KW-0418">Kinase</keyword>
<keyword evidence="10" id="KW-1185">Reference proteome</keyword>
<dbReference type="Pfam" id="PF00069">
    <property type="entry name" value="Pkinase"/>
    <property type="match status" value="1"/>
</dbReference>
<organism evidence="9 10">
    <name type="scientific">Glycomyces terrestris</name>
    <dbReference type="NCBI Taxonomy" id="2493553"/>
    <lineage>
        <taxon>Bacteria</taxon>
        <taxon>Bacillati</taxon>
        <taxon>Actinomycetota</taxon>
        <taxon>Actinomycetes</taxon>
        <taxon>Glycomycetales</taxon>
        <taxon>Glycomycetaceae</taxon>
        <taxon>Glycomyces</taxon>
    </lineage>
</organism>
<dbReference type="PANTHER" id="PTHR43289">
    <property type="entry name" value="MITOGEN-ACTIVATED PROTEIN KINASE KINASE KINASE 20-RELATED"/>
    <property type="match status" value="1"/>
</dbReference>
<gene>
    <name evidence="9" type="ORF">EIW28_04095</name>
</gene>
<keyword evidence="7" id="KW-1133">Transmembrane helix</keyword>